<dbReference type="EMBL" id="GANP01012278">
    <property type="protein sequence ID" value="JAB72190.1"/>
    <property type="molecule type" value="mRNA"/>
</dbReference>
<name>V5GP72_IXORI</name>
<keyword evidence="1" id="KW-0732">Signal</keyword>
<evidence type="ECO:0000313" key="2">
    <source>
        <dbReference type="EMBL" id="JAB72190.1"/>
    </source>
</evidence>
<proteinExistence type="evidence at transcript level"/>
<accession>V5GP72</accession>
<sequence length="221" mass="23542">MGPLQSVLFCGCFIAGVLAGSKYDSNVYIDSIVSTVLPTNARSLGLDSVDLPSYAFIVKSTSLTNRDLHAEFHGGKLVGLVSPGLVRWGDCSAPGWQGFNVTLGCYLSLDNLHLSYVGSAKGDSVLNTNKTLSLNVVPVKSSAFIEVTSGSGGIPSLKTWLIRPLNFSVGVTKPLTLNNQRKTAFQSEIAKHSQAALLNVLLASFKEAVERSVRSVKMPKP</sequence>
<feature type="chain" id="PRO_5004737465" evidence="1">
    <location>
        <begin position="20"/>
        <end position="221"/>
    </location>
</feature>
<feature type="signal peptide" evidence="1">
    <location>
        <begin position="1"/>
        <end position="19"/>
    </location>
</feature>
<evidence type="ECO:0000256" key="1">
    <source>
        <dbReference type="SAM" id="SignalP"/>
    </source>
</evidence>
<reference evidence="2" key="1">
    <citation type="journal article" date="2015" name="Sci. Rep.">
        <title>Tissue- and time-dependent transcription in Ixodes ricinus salivary glands and midguts when blood feeding on the vertebrate host.</title>
        <authorList>
            <person name="Kotsyfakis M."/>
            <person name="Schwarz A."/>
            <person name="Erhart J."/>
            <person name="Ribeiro J.M."/>
        </authorList>
    </citation>
    <scope>NUCLEOTIDE SEQUENCE</scope>
    <source>
        <tissue evidence="2">Salivary gland and midgut</tissue>
    </source>
</reference>
<dbReference type="AlphaFoldDB" id="V5GP72"/>
<organism evidence="2">
    <name type="scientific">Ixodes ricinus</name>
    <name type="common">Common tick</name>
    <name type="synonym">Acarus ricinus</name>
    <dbReference type="NCBI Taxonomy" id="34613"/>
    <lineage>
        <taxon>Eukaryota</taxon>
        <taxon>Metazoa</taxon>
        <taxon>Ecdysozoa</taxon>
        <taxon>Arthropoda</taxon>
        <taxon>Chelicerata</taxon>
        <taxon>Arachnida</taxon>
        <taxon>Acari</taxon>
        <taxon>Parasitiformes</taxon>
        <taxon>Ixodida</taxon>
        <taxon>Ixodoidea</taxon>
        <taxon>Ixodidae</taxon>
        <taxon>Ixodinae</taxon>
        <taxon>Ixodes</taxon>
    </lineage>
</organism>
<protein>
    <submittedName>
        <fullName evidence="2">Putative secreted protein</fullName>
    </submittedName>
</protein>